<evidence type="ECO:0000256" key="1">
    <source>
        <dbReference type="SAM" id="MobiDB-lite"/>
    </source>
</evidence>
<feature type="region of interest" description="Disordered" evidence="1">
    <location>
        <begin position="1"/>
        <end position="23"/>
    </location>
</feature>
<name>A0A251QW40_PRUPE</name>
<organism evidence="2 3">
    <name type="scientific">Prunus persica</name>
    <name type="common">Peach</name>
    <name type="synonym">Amygdalus persica</name>
    <dbReference type="NCBI Taxonomy" id="3760"/>
    <lineage>
        <taxon>Eukaryota</taxon>
        <taxon>Viridiplantae</taxon>
        <taxon>Streptophyta</taxon>
        <taxon>Embryophyta</taxon>
        <taxon>Tracheophyta</taxon>
        <taxon>Spermatophyta</taxon>
        <taxon>Magnoliopsida</taxon>
        <taxon>eudicotyledons</taxon>
        <taxon>Gunneridae</taxon>
        <taxon>Pentapetalae</taxon>
        <taxon>rosids</taxon>
        <taxon>fabids</taxon>
        <taxon>Rosales</taxon>
        <taxon>Rosaceae</taxon>
        <taxon>Amygdaloideae</taxon>
        <taxon>Amygdaleae</taxon>
        <taxon>Prunus</taxon>
    </lineage>
</organism>
<sequence length="116" mass="12623">MAKNFPDDRQPPQNLGKVPKVQIQKQEGSITVNVRGNDIQAPNAKDIGVSNFNNITDHTGHGGEGCTAVTNREYNFDNNKIVGPGSERVGIHNFNNRTLLKNSNDEDDACSSGMVE</sequence>
<dbReference type="Proteomes" id="UP000006882">
    <property type="component" value="Chromosome G1"/>
</dbReference>
<proteinExistence type="predicted"/>
<dbReference type="EMBL" id="CM007651">
    <property type="protein sequence ID" value="ONI28061.1"/>
    <property type="molecule type" value="Genomic_DNA"/>
</dbReference>
<dbReference type="AlphaFoldDB" id="A0A251QW40"/>
<feature type="compositionally biased region" description="Basic and acidic residues" evidence="1">
    <location>
        <begin position="1"/>
        <end position="10"/>
    </location>
</feature>
<evidence type="ECO:0000313" key="3">
    <source>
        <dbReference type="Proteomes" id="UP000006882"/>
    </source>
</evidence>
<protein>
    <submittedName>
        <fullName evidence="2">Uncharacterized protein</fullName>
    </submittedName>
</protein>
<keyword evidence="3" id="KW-1185">Reference proteome</keyword>
<gene>
    <name evidence="2" type="ORF">PRUPE_1G120100</name>
</gene>
<evidence type="ECO:0000313" key="2">
    <source>
        <dbReference type="EMBL" id="ONI28061.1"/>
    </source>
</evidence>
<reference evidence="2 3" key="1">
    <citation type="journal article" date="2013" name="Nat. Genet.">
        <title>The high-quality draft genome of peach (Prunus persica) identifies unique patterns of genetic diversity, domestication and genome evolution.</title>
        <authorList>
            <consortium name="International Peach Genome Initiative"/>
            <person name="Verde I."/>
            <person name="Abbott A.G."/>
            <person name="Scalabrin S."/>
            <person name="Jung S."/>
            <person name="Shu S."/>
            <person name="Marroni F."/>
            <person name="Zhebentyayeva T."/>
            <person name="Dettori M.T."/>
            <person name="Grimwood J."/>
            <person name="Cattonaro F."/>
            <person name="Zuccolo A."/>
            <person name="Rossini L."/>
            <person name="Jenkins J."/>
            <person name="Vendramin E."/>
            <person name="Meisel L.A."/>
            <person name="Decroocq V."/>
            <person name="Sosinski B."/>
            <person name="Prochnik S."/>
            <person name="Mitros T."/>
            <person name="Policriti A."/>
            <person name="Cipriani G."/>
            <person name="Dondini L."/>
            <person name="Ficklin S."/>
            <person name="Goodstein D.M."/>
            <person name="Xuan P."/>
            <person name="Del Fabbro C."/>
            <person name="Aramini V."/>
            <person name="Copetti D."/>
            <person name="Gonzalez S."/>
            <person name="Horner D.S."/>
            <person name="Falchi R."/>
            <person name="Lucas S."/>
            <person name="Mica E."/>
            <person name="Maldonado J."/>
            <person name="Lazzari B."/>
            <person name="Bielenberg D."/>
            <person name="Pirona R."/>
            <person name="Miculan M."/>
            <person name="Barakat A."/>
            <person name="Testolin R."/>
            <person name="Stella A."/>
            <person name="Tartarini S."/>
            <person name="Tonutti P."/>
            <person name="Arus P."/>
            <person name="Orellana A."/>
            <person name="Wells C."/>
            <person name="Main D."/>
            <person name="Vizzotto G."/>
            <person name="Silva H."/>
            <person name="Salamini F."/>
            <person name="Schmutz J."/>
            <person name="Morgante M."/>
            <person name="Rokhsar D.S."/>
        </authorList>
    </citation>
    <scope>NUCLEOTIDE SEQUENCE [LARGE SCALE GENOMIC DNA]</scope>
    <source>
        <strain evidence="3">cv. Nemared</strain>
    </source>
</reference>
<accession>A0A251QW40</accession>
<dbReference type="Gramene" id="ONI28061">
    <property type="protein sequence ID" value="ONI28061"/>
    <property type="gene ID" value="PRUPE_1G120100"/>
</dbReference>